<evidence type="ECO:0000313" key="1">
    <source>
        <dbReference type="EMBL" id="GIX71469.1"/>
    </source>
</evidence>
<dbReference type="AlphaFoldDB" id="A0AAV4MG42"/>
<protein>
    <submittedName>
        <fullName evidence="1">Uncharacterized protein</fullName>
    </submittedName>
</protein>
<keyword evidence="2" id="KW-1185">Reference proteome</keyword>
<sequence>MSSLCTELNNPDENMKWVINKSKTPDYSTSYLLRYDYYIPNPTEVLTLKPILDNLEYQLKEMLEKKRPDCPGYFKF</sequence>
<dbReference type="Proteomes" id="UP001054945">
    <property type="component" value="Unassembled WGS sequence"/>
</dbReference>
<dbReference type="EMBL" id="BPLR01002223">
    <property type="protein sequence ID" value="GIX71469.1"/>
    <property type="molecule type" value="Genomic_DNA"/>
</dbReference>
<evidence type="ECO:0000313" key="2">
    <source>
        <dbReference type="Proteomes" id="UP001054945"/>
    </source>
</evidence>
<comment type="caution">
    <text evidence="1">The sequence shown here is derived from an EMBL/GenBank/DDBJ whole genome shotgun (WGS) entry which is preliminary data.</text>
</comment>
<organism evidence="1 2">
    <name type="scientific">Caerostris extrusa</name>
    <name type="common">Bark spider</name>
    <name type="synonym">Caerostris bankana</name>
    <dbReference type="NCBI Taxonomy" id="172846"/>
    <lineage>
        <taxon>Eukaryota</taxon>
        <taxon>Metazoa</taxon>
        <taxon>Ecdysozoa</taxon>
        <taxon>Arthropoda</taxon>
        <taxon>Chelicerata</taxon>
        <taxon>Arachnida</taxon>
        <taxon>Araneae</taxon>
        <taxon>Araneomorphae</taxon>
        <taxon>Entelegynae</taxon>
        <taxon>Araneoidea</taxon>
        <taxon>Araneidae</taxon>
        <taxon>Caerostris</taxon>
    </lineage>
</organism>
<accession>A0AAV4MG42</accession>
<proteinExistence type="predicted"/>
<name>A0AAV4MG42_CAEEX</name>
<gene>
    <name evidence="1" type="ORF">CEXT_92041</name>
</gene>
<reference evidence="1 2" key="1">
    <citation type="submission" date="2021-06" db="EMBL/GenBank/DDBJ databases">
        <title>Caerostris extrusa draft genome.</title>
        <authorList>
            <person name="Kono N."/>
            <person name="Arakawa K."/>
        </authorList>
    </citation>
    <scope>NUCLEOTIDE SEQUENCE [LARGE SCALE GENOMIC DNA]</scope>
</reference>